<protein>
    <recommendedName>
        <fullName evidence="4 5">Small ribosomal subunit protein uS2</fullName>
    </recommendedName>
</protein>
<keyword evidence="3 5" id="KW-0687">Ribonucleoprotein</keyword>
<evidence type="ECO:0000313" key="7">
    <source>
        <dbReference type="EMBL" id="MCS3921787.1"/>
    </source>
</evidence>
<dbReference type="Proteomes" id="UP001140258">
    <property type="component" value="Unassembled WGS sequence"/>
</dbReference>
<comment type="caution">
    <text evidence="7">The sequence shown here is derived from an EMBL/GenBank/DDBJ whole genome shotgun (WGS) entry which is preliminary data.</text>
</comment>
<dbReference type="PRINTS" id="PR00395">
    <property type="entry name" value="RIBOSOMALS2"/>
</dbReference>
<dbReference type="InterPro" id="IPR005707">
    <property type="entry name" value="Ribosomal_uS2_euk/arc"/>
</dbReference>
<gene>
    <name evidence="5" type="primary">rps2</name>
    <name evidence="7" type="ORF">M2325_000460</name>
</gene>
<dbReference type="HAMAP" id="MF_00291_A">
    <property type="entry name" value="Ribosomal_uS2_A"/>
    <property type="match status" value="1"/>
</dbReference>
<proteinExistence type="inferred from homology"/>
<dbReference type="Gene3D" id="3.40.50.10490">
    <property type="entry name" value="Glucose-6-phosphate isomerase like protein, domain 1"/>
    <property type="match status" value="1"/>
</dbReference>
<dbReference type="NCBIfam" id="TIGR01012">
    <property type="entry name" value="uS2_euk_arch"/>
    <property type="match status" value="1"/>
</dbReference>
<name>A0ABT2EV03_METVO</name>
<dbReference type="SUPFAM" id="SSF52313">
    <property type="entry name" value="Ribosomal protein S2"/>
    <property type="match status" value="1"/>
</dbReference>
<keyword evidence="8" id="KW-1185">Reference proteome</keyword>
<organism evidence="7 8">
    <name type="scientific">Methanococcus voltae PS</name>
    <dbReference type="NCBI Taxonomy" id="523842"/>
    <lineage>
        <taxon>Archaea</taxon>
        <taxon>Methanobacteriati</taxon>
        <taxon>Methanobacteriota</taxon>
        <taxon>Methanomada group</taxon>
        <taxon>Methanococci</taxon>
        <taxon>Methanococcales</taxon>
        <taxon>Methanococcaceae</taxon>
        <taxon>Methanococcus</taxon>
    </lineage>
</organism>
<dbReference type="InterPro" id="IPR018130">
    <property type="entry name" value="Ribosomal_uS2_CS"/>
</dbReference>
<dbReference type="GO" id="GO:0005840">
    <property type="term" value="C:ribosome"/>
    <property type="evidence" value="ECO:0007669"/>
    <property type="project" value="UniProtKB-KW"/>
</dbReference>
<accession>A0ABT2EV03</accession>
<sequence>MAYIICYKQVFSIWKTCEKALFFESQEPTILEEKNMADDNLLTSLDTYLASGIHIGTQQKTEDMRRFIYRVRADGLYVLDVRKTDERLRLAAKFLSNYEPEQILAVSRRVYTVGPLEKFGKTTGIKTLAGRFVPGTLTNPASRKFMEPEVLFLSDPRVDKQALKEAIEVGIPIVGMCDTEHLTSHIDFIIPTNNKGRKSVSLMYYLIAREYMKNRGLIGDEVPFKYDDFLEKSMNTKVKMKKRPHRRQNRRRR</sequence>
<dbReference type="Pfam" id="PF00318">
    <property type="entry name" value="Ribosomal_S2"/>
    <property type="match status" value="2"/>
</dbReference>
<evidence type="ECO:0000256" key="5">
    <source>
        <dbReference type="HAMAP-Rule" id="MF_00291"/>
    </source>
</evidence>
<reference evidence="7" key="1">
    <citation type="submission" date="2022-08" db="EMBL/GenBank/DDBJ databases">
        <title>Genomic Encyclopedia of Type Strains, Phase V (KMG-V): Genome sequencing to study the core and pangenomes of soil and plant-associated prokaryotes.</title>
        <authorList>
            <person name="Whitman W."/>
        </authorList>
    </citation>
    <scope>NUCLEOTIDE SEQUENCE</scope>
    <source>
        <strain evidence="7">PS</strain>
    </source>
</reference>
<dbReference type="InterPro" id="IPR023591">
    <property type="entry name" value="Ribosomal_uS2_flav_dom_sf"/>
</dbReference>
<dbReference type="InterPro" id="IPR023454">
    <property type="entry name" value="Ribosomal_uS2_arc"/>
</dbReference>
<evidence type="ECO:0000256" key="1">
    <source>
        <dbReference type="ARBA" id="ARBA00006242"/>
    </source>
</evidence>
<comment type="similarity">
    <text evidence="1 5 6">Belongs to the universal ribosomal protein uS2 family.</text>
</comment>
<dbReference type="PROSITE" id="PS00963">
    <property type="entry name" value="RIBOSOMAL_S2_2"/>
    <property type="match status" value="1"/>
</dbReference>
<dbReference type="PANTHER" id="PTHR11489">
    <property type="entry name" value="40S RIBOSOMAL PROTEIN SA"/>
    <property type="match status" value="1"/>
</dbReference>
<evidence type="ECO:0000313" key="8">
    <source>
        <dbReference type="Proteomes" id="UP001140258"/>
    </source>
</evidence>
<dbReference type="InterPro" id="IPR001865">
    <property type="entry name" value="Ribosomal_uS2"/>
</dbReference>
<evidence type="ECO:0000256" key="2">
    <source>
        <dbReference type="ARBA" id="ARBA00022980"/>
    </source>
</evidence>
<keyword evidence="2 5" id="KW-0689">Ribosomal protein</keyword>
<evidence type="ECO:0000256" key="4">
    <source>
        <dbReference type="ARBA" id="ARBA00035256"/>
    </source>
</evidence>
<evidence type="ECO:0000256" key="3">
    <source>
        <dbReference type="ARBA" id="ARBA00023274"/>
    </source>
</evidence>
<evidence type="ECO:0000256" key="6">
    <source>
        <dbReference type="RuleBase" id="RU003631"/>
    </source>
</evidence>
<dbReference type="CDD" id="cd01425">
    <property type="entry name" value="RPS2"/>
    <property type="match status" value="1"/>
</dbReference>
<dbReference type="EMBL" id="JANUCQ010000001">
    <property type="protein sequence ID" value="MCS3921787.1"/>
    <property type="molecule type" value="Genomic_DNA"/>
</dbReference>